<reference evidence="5 6" key="1">
    <citation type="journal article" date="2014" name="Genome Announc.">
        <title>Complete Genome Sequence of Amino Acid-Utilizing Eubacterium acidaminophilum al-2 (DSM 3953).</title>
        <authorList>
            <person name="Poehlein A."/>
            <person name="Andreesen J.R."/>
            <person name="Daniel R."/>
        </authorList>
    </citation>
    <scope>NUCLEOTIDE SEQUENCE [LARGE SCALE GENOMIC DNA]</scope>
    <source>
        <strain evidence="5 6">DSM 3953</strain>
    </source>
</reference>
<sequence>MKNSAINLQDYFLNQARKEKIIITIFLMNGVQLKGLVKGFDSYIVILETDGKQQMIYKHAISTIIPAQPINLTSNSSITAE</sequence>
<dbReference type="GO" id="GO:0003723">
    <property type="term" value="F:RNA binding"/>
    <property type="evidence" value="ECO:0007669"/>
    <property type="project" value="UniProtKB-UniRule"/>
</dbReference>
<dbReference type="InterPro" id="IPR005001">
    <property type="entry name" value="Hfq"/>
</dbReference>
<dbReference type="Proteomes" id="UP000019591">
    <property type="component" value="Chromosome"/>
</dbReference>
<evidence type="ECO:0000256" key="3">
    <source>
        <dbReference type="HAMAP-Rule" id="MF_00436"/>
    </source>
</evidence>
<dbReference type="GO" id="GO:0043487">
    <property type="term" value="P:regulation of RNA stability"/>
    <property type="evidence" value="ECO:0007669"/>
    <property type="project" value="TreeGrafter"/>
</dbReference>
<dbReference type="AlphaFoldDB" id="W8T6T4"/>
<dbReference type="CDD" id="cd01716">
    <property type="entry name" value="Hfq"/>
    <property type="match status" value="1"/>
</dbReference>
<accession>W8T6T4</accession>
<dbReference type="HAMAP" id="MF_00436">
    <property type="entry name" value="Hfq"/>
    <property type="match status" value="1"/>
</dbReference>
<dbReference type="EMBL" id="CP007452">
    <property type="protein sequence ID" value="AHM56590.1"/>
    <property type="molecule type" value="Genomic_DNA"/>
</dbReference>
<dbReference type="OrthoDB" id="9799751at2"/>
<dbReference type="Gene3D" id="2.30.30.100">
    <property type="match status" value="1"/>
</dbReference>
<keyword evidence="6" id="KW-1185">Reference proteome</keyword>
<proteinExistence type="inferred from homology"/>
<keyword evidence="1 3" id="KW-0694">RNA-binding</keyword>
<keyword evidence="2 3" id="KW-0346">Stress response</keyword>
<dbReference type="eggNOG" id="COG1923">
    <property type="taxonomic scope" value="Bacteria"/>
</dbReference>
<evidence type="ECO:0000259" key="4">
    <source>
        <dbReference type="PROSITE" id="PS52002"/>
    </source>
</evidence>
<protein>
    <recommendedName>
        <fullName evidence="3">RNA-binding protein Hfq</fullName>
    </recommendedName>
</protein>
<organism evidence="5 6">
    <name type="scientific">Peptoclostridium acidaminophilum DSM 3953</name>
    <dbReference type="NCBI Taxonomy" id="1286171"/>
    <lineage>
        <taxon>Bacteria</taxon>
        <taxon>Bacillati</taxon>
        <taxon>Bacillota</taxon>
        <taxon>Clostridia</taxon>
        <taxon>Peptostreptococcales</taxon>
        <taxon>Peptoclostridiaceae</taxon>
        <taxon>Peptoclostridium</taxon>
    </lineage>
</organism>
<comment type="similarity">
    <text evidence="3">Belongs to the Hfq family.</text>
</comment>
<dbReference type="NCBIfam" id="NF001602">
    <property type="entry name" value="PRK00395.1"/>
    <property type="match status" value="1"/>
</dbReference>
<dbReference type="KEGG" id="eac:EAL2_c12950"/>
<dbReference type="HOGENOM" id="CLU_113688_0_2_9"/>
<name>W8T6T4_PEPAC</name>
<evidence type="ECO:0000313" key="6">
    <source>
        <dbReference type="Proteomes" id="UP000019591"/>
    </source>
</evidence>
<comment type="function">
    <text evidence="3">RNA chaperone that binds small regulatory RNA (sRNAs) and mRNAs to facilitate mRNA translational regulation in response to envelope stress, environmental stress and changes in metabolite concentrations. Also binds with high specificity to tRNAs.</text>
</comment>
<dbReference type="RefSeq" id="WP_025435579.1">
    <property type="nucleotide sequence ID" value="NZ_CP007452.1"/>
</dbReference>
<dbReference type="PANTHER" id="PTHR34772:SF1">
    <property type="entry name" value="RNA-BINDING PROTEIN HFQ"/>
    <property type="match status" value="1"/>
</dbReference>
<dbReference type="GO" id="GO:0006355">
    <property type="term" value="P:regulation of DNA-templated transcription"/>
    <property type="evidence" value="ECO:0007669"/>
    <property type="project" value="InterPro"/>
</dbReference>
<evidence type="ECO:0000256" key="2">
    <source>
        <dbReference type="ARBA" id="ARBA00023016"/>
    </source>
</evidence>
<gene>
    <name evidence="3 5" type="primary">hfq</name>
    <name evidence="5" type="ORF">EAL2_c12950</name>
</gene>
<comment type="subunit">
    <text evidence="3">Homohexamer.</text>
</comment>
<dbReference type="SUPFAM" id="SSF50182">
    <property type="entry name" value="Sm-like ribonucleoproteins"/>
    <property type="match status" value="1"/>
</dbReference>
<dbReference type="PATRIC" id="fig|1286171.3.peg.1244"/>
<dbReference type="PANTHER" id="PTHR34772">
    <property type="entry name" value="RNA-BINDING PROTEIN HFQ"/>
    <property type="match status" value="1"/>
</dbReference>
<dbReference type="NCBIfam" id="TIGR02383">
    <property type="entry name" value="Hfq"/>
    <property type="match status" value="1"/>
</dbReference>
<dbReference type="InterPro" id="IPR047575">
    <property type="entry name" value="Sm"/>
</dbReference>
<feature type="domain" description="Sm" evidence="4">
    <location>
        <begin position="10"/>
        <end position="70"/>
    </location>
</feature>
<dbReference type="Pfam" id="PF17209">
    <property type="entry name" value="Hfq"/>
    <property type="match status" value="1"/>
</dbReference>
<dbReference type="InterPro" id="IPR010920">
    <property type="entry name" value="LSM_dom_sf"/>
</dbReference>
<dbReference type="PROSITE" id="PS52002">
    <property type="entry name" value="SM"/>
    <property type="match status" value="1"/>
</dbReference>
<evidence type="ECO:0000313" key="5">
    <source>
        <dbReference type="EMBL" id="AHM56590.1"/>
    </source>
</evidence>
<dbReference type="STRING" id="1286171.EAL2_c12950"/>
<dbReference type="GO" id="GO:0045974">
    <property type="term" value="P:regulation of translation, ncRNA-mediated"/>
    <property type="evidence" value="ECO:0007669"/>
    <property type="project" value="TreeGrafter"/>
</dbReference>
<evidence type="ECO:0000256" key="1">
    <source>
        <dbReference type="ARBA" id="ARBA00022884"/>
    </source>
</evidence>
<dbReference type="GO" id="GO:0005829">
    <property type="term" value="C:cytosol"/>
    <property type="evidence" value="ECO:0007669"/>
    <property type="project" value="TreeGrafter"/>
</dbReference>